<proteinExistence type="predicted"/>
<reference evidence="1" key="1">
    <citation type="submission" date="2018-10" db="EMBL/GenBank/DDBJ databases">
        <title>Hidden diversity of soil giant viruses.</title>
        <authorList>
            <person name="Schulz F."/>
            <person name="Alteio L."/>
            <person name="Goudeau D."/>
            <person name="Ryan E.M."/>
            <person name="Malmstrom R.R."/>
            <person name="Blanchard J."/>
            <person name="Woyke T."/>
        </authorList>
    </citation>
    <scope>NUCLEOTIDE SEQUENCE</scope>
    <source>
        <strain evidence="1">HYV1</strain>
    </source>
</reference>
<protein>
    <submittedName>
        <fullName evidence="1">Uncharacterized protein</fullName>
    </submittedName>
</protein>
<organism evidence="1">
    <name type="scientific">Hyperionvirus sp</name>
    <dbReference type="NCBI Taxonomy" id="2487770"/>
    <lineage>
        <taxon>Viruses</taxon>
        <taxon>Varidnaviria</taxon>
        <taxon>Bamfordvirae</taxon>
        <taxon>Nucleocytoviricota</taxon>
        <taxon>Megaviricetes</taxon>
        <taxon>Imitervirales</taxon>
        <taxon>Mimiviridae</taxon>
        <taxon>Klosneuvirinae</taxon>
    </lineage>
</organism>
<sequence>MGLSGHRLFLSRCFFDSHCLTVILHSLQVSLVWAQFSRWEMIVAPCFPIREVCLHSGLGHRSFKPDIFKRML</sequence>
<evidence type="ECO:0000313" key="1">
    <source>
        <dbReference type="EMBL" id="AYV82716.1"/>
    </source>
</evidence>
<accession>A0A3G5A640</accession>
<name>A0A3G5A640_9VIRU</name>
<gene>
    <name evidence="1" type="ORF">Hyperionvirus2_84</name>
</gene>
<dbReference type="EMBL" id="MK072384">
    <property type="protein sequence ID" value="AYV82716.1"/>
    <property type="molecule type" value="Genomic_DNA"/>
</dbReference>